<sequence length="974" mass="109504">MILTLSCRYIHKSRLIQYIQENAIGEYPNVLVQVFSGTEDCRDIYEIQETMTEHLPSAAMIGCTSAGEIYNGKMLEGETVITFSLFKETQVKTGLFKSGDYRNPFEMGRSIASALASYDAKALILFSAGFDHDMQAVLDGVYDIRPDIAVAGGAAGNYRNMAETVVFAGGETSGRGVSAAVLQNEGLIVEAGSNYKWQEIGKSFKVTKARQNQIFSIDDKKPLQILKQYLGEELVRGLPASGIEFPFLLEGDEEKASIFITKVLENGAVEVNRPVKEGQKLTFAYQNIDEIIEASVKDLRNLARKPAEAFFVYACLARKGFLLDFTHKELSWLQEIAPASGLFTYGEIAAKDDGPPKMVGHAFTYLSIREGVQHVKKVRKGFGEYAKPKHFRTLSALTHLMHASKDDIKMLNNSLSVSEQYYRSLFDNNADFVYSTDMQGNFTSINPAFKRNFGFNEKEVIGKPALRFIDSRDVARVRRHFYRTVNGKEQYYNLEIQSKNGARNLYELKNIPITVEGEPAGIYCIGRNITEQKRIEQEMTQLAYYDKDTGLPNRLKFMEELDDLLQKAKKKKRPLAVLFMDIDRFKLINDSLGHYAGDQILRQIAGRIEAILPPGSFFGRFSGDKFTLILAKEADSSRVTKLSNHILQAISSPVYYGEQEFFITGSIGASLYPGDGYEKETLMKNADIAMNRSKHQGGNRLTYYSTEMNEQTLLKLELESYLRKALQKKEFFLCYQPLTNLETGAIYGSEALIRWNHPKLGLVSPGDFIPLAEETGLINEIGHWVLQTACRQTKEWHNKGLGSLTVSVNVSVHQFQQPGFVHKVLQVLKETMLEPQFLVLELTESSMLRNMENSILVIQELQRNGIRVAIDDFGTGYSSLSYLKHLPIDALKIDRSFIDNLRSGSPDIAIVNAIITMGLGLHVKVVAEGVETAEQMRLLKDLKCHFAQGFFIHRPLGAEQFEEELGKKAALNQT</sequence>
<dbReference type="InterPro" id="IPR035919">
    <property type="entry name" value="EAL_sf"/>
</dbReference>
<evidence type="ECO:0000259" key="1">
    <source>
        <dbReference type="PROSITE" id="PS50112"/>
    </source>
</evidence>
<dbReference type="SMART" id="SM01204">
    <property type="entry name" value="FIST_C"/>
    <property type="match status" value="1"/>
</dbReference>
<dbReference type="Gene3D" id="3.30.450.20">
    <property type="entry name" value="PAS domain"/>
    <property type="match status" value="1"/>
</dbReference>
<dbReference type="InterPro" id="IPR001633">
    <property type="entry name" value="EAL_dom"/>
</dbReference>
<dbReference type="InterPro" id="IPR019494">
    <property type="entry name" value="FIST_C"/>
</dbReference>
<evidence type="ECO:0000259" key="3">
    <source>
        <dbReference type="PROSITE" id="PS50887"/>
    </source>
</evidence>
<dbReference type="InterPro" id="IPR043128">
    <property type="entry name" value="Rev_trsase/Diguanyl_cyclase"/>
</dbReference>
<dbReference type="Gene3D" id="3.20.20.450">
    <property type="entry name" value="EAL domain"/>
    <property type="match status" value="1"/>
</dbReference>
<dbReference type="CDD" id="cd01948">
    <property type="entry name" value="EAL"/>
    <property type="match status" value="1"/>
</dbReference>
<dbReference type="AlphaFoldDB" id="A0A5D4R244"/>
<organism evidence="4 5">
    <name type="scientific">Bacillus infantis</name>
    <dbReference type="NCBI Taxonomy" id="324767"/>
    <lineage>
        <taxon>Bacteria</taxon>
        <taxon>Bacillati</taxon>
        <taxon>Bacillota</taxon>
        <taxon>Bacilli</taxon>
        <taxon>Bacillales</taxon>
        <taxon>Bacillaceae</taxon>
        <taxon>Bacillus</taxon>
    </lineage>
</organism>
<dbReference type="Gene3D" id="3.30.70.270">
    <property type="match status" value="1"/>
</dbReference>
<comment type="caution">
    <text evidence="4">The sequence shown here is derived from an EMBL/GenBank/DDBJ whole genome shotgun (WGS) entry which is preliminary data.</text>
</comment>
<dbReference type="Proteomes" id="UP000322139">
    <property type="component" value="Unassembled WGS sequence"/>
</dbReference>
<dbReference type="InterPro" id="IPR013656">
    <property type="entry name" value="PAS_4"/>
</dbReference>
<dbReference type="PROSITE" id="PS50887">
    <property type="entry name" value="GGDEF"/>
    <property type="match status" value="1"/>
</dbReference>
<dbReference type="Pfam" id="PF08448">
    <property type="entry name" value="PAS_4"/>
    <property type="match status" value="1"/>
</dbReference>
<proteinExistence type="predicted"/>
<dbReference type="PROSITE" id="PS50112">
    <property type="entry name" value="PAS"/>
    <property type="match status" value="1"/>
</dbReference>
<dbReference type="SMART" id="SM00091">
    <property type="entry name" value="PAS"/>
    <property type="match status" value="1"/>
</dbReference>
<feature type="domain" description="EAL" evidence="2">
    <location>
        <begin position="715"/>
        <end position="969"/>
    </location>
</feature>
<dbReference type="Pfam" id="PF10442">
    <property type="entry name" value="FIST_C"/>
    <property type="match status" value="1"/>
</dbReference>
<name>A0A5D4R244_9BACI</name>
<feature type="domain" description="PAS" evidence="1">
    <location>
        <begin position="418"/>
        <end position="488"/>
    </location>
</feature>
<dbReference type="InterPro" id="IPR035965">
    <property type="entry name" value="PAS-like_dom_sf"/>
</dbReference>
<evidence type="ECO:0000313" key="4">
    <source>
        <dbReference type="EMBL" id="TYS45455.1"/>
    </source>
</evidence>
<dbReference type="EMBL" id="VTER01000011">
    <property type="protein sequence ID" value="TYS45455.1"/>
    <property type="molecule type" value="Genomic_DNA"/>
</dbReference>
<dbReference type="InterPro" id="IPR013702">
    <property type="entry name" value="FIST_domain_N"/>
</dbReference>
<dbReference type="CDD" id="cd01949">
    <property type="entry name" value="GGDEF"/>
    <property type="match status" value="1"/>
</dbReference>
<dbReference type="PANTHER" id="PTHR44757:SF2">
    <property type="entry name" value="BIOFILM ARCHITECTURE MAINTENANCE PROTEIN MBAA"/>
    <property type="match status" value="1"/>
</dbReference>
<dbReference type="FunFam" id="3.20.20.450:FF:000001">
    <property type="entry name" value="Cyclic di-GMP phosphodiesterase yahA"/>
    <property type="match status" value="1"/>
</dbReference>
<dbReference type="InterPro" id="IPR000160">
    <property type="entry name" value="GGDEF_dom"/>
</dbReference>
<dbReference type="SMART" id="SM00267">
    <property type="entry name" value="GGDEF"/>
    <property type="match status" value="1"/>
</dbReference>
<dbReference type="InterPro" id="IPR000014">
    <property type="entry name" value="PAS"/>
</dbReference>
<accession>A0A5D4R244</accession>
<dbReference type="NCBIfam" id="TIGR00254">
    <property type="entry name" value="GGDEF"/>
    <property type="match status" value="1"/>
</dbReference>
<dbReference type="Pfam" id="PF00990">
    <property type="entry name" value="GGDEF"/>
    <property type="match status" value="1"/>
</dbReference>
<dbReference type="RefSeq" id="WP_148976435.1">
    <property type="nucleotide sequence ID" value="NZ_VTER01000011.1"/>
</dbReference>
<dbReference type="SUPFAM" id="SSF55785">
    <property type="entry name" value="PYP-like sensor domain (PAS domain)"/>
    <property type="match status" value="1"/>
</dbReference>
<dbReference type="SUPFAM" id="SSF141868">
    <property type="entry name" value="EAL domain-like"/>
    <property type="match status" value="1"/>
</dbReference>
<reference evidence="4 5" key="1">
    <citation type="submission" date="2019-08" db="EMBL/GenBank/DDBJ databases">
        <title>Bacillus genomes from the desert of Cuatro Cienegas, Coahuila.</title>
        <authorList>
            <person name="Olmedo-Alvarez G."/>
        </authorList>
    </citation>
    <scope>NUCLEOTIDE SEQUENCE [LARGE SCALE GENOMIC DNA]</scope>
    <source>
        <strain evidence="4 5">CH446_14T</strain>
    </source>
</reference>
<evidence type="ECO:0000313" key="5">
    <source>
        <dbReference type="Proteomes" id="UP000322139"/>
    </source>
</evidence>
<dbReference type="InterPro" id="IPR052155">
    <property type="entry name" value="Biofilm_reg_signaling"/>
</dbReference>
<dbReference type="NCBIfam" id="TIGR00229">
    <property type="entry name" value="sensory_box"/>
    <property type="match status" value="1"/>
</dbReference>
<dbReference type="SMART" id="SM00052">
    <property type="entry name" value="EAL"/>
    <property type="match status" value="1"/>
</dbReference>
<dbReference type="PANTHER" id="PTHR44757">
    <property type="entry name" value="DIGUANYLATE CYCLASE DGCP"/>
    <property type="match status" value="1"/>
</dbReference>
<gene>
    <name evidence="4" type="ORF">FZD51_20380</name>
</gene>
<dbReference type="CDD" id="cd00130">
    <property type="entry name" value="PAS"/>
    <property type="match status" value="1"/>
</dbReference>
<dbReference type="PROSITE" id="PS50883">
    <property type="entry name" value="EAL"/>
    <property type="match status" value="1"/>
</dbReference>
<dbReference type="SMART" id="SM00897">
    <property type="entry name" value="FIST"/>
    <property type="match status" value="1"/>
</dbReference>
<dbReference type="Pfam" id="PF00563">
    <property type="entry name" value="EAL"/>
    <property type="match status" value="1"/>
</dbReference>
<evidence type="ECO:0000259" key="2">
    <source>
        <dbReference type="PROSITE" id="PS50883"/>
    </source>
</evidence>
<feature type="domain" description="GGDEF" evidence="3">
    <location>
        <begin position="573"/>
        <end position="706"/>
    </location>
</feature>
<dbReference type="SUPFAM" id="SSF55073">
    <property type="entry name" value="Nucleotide cyclase"/>
    <property type="match status" value="1"/>
</dbReference>
<dbReference type="Pfam" id="PF08495">
    <property type="entry name" value="FIST"/>
    <property type="match status" value="1"/>
</dbReference>
<dbReference type="InterPro" id="IPR029787">
    <property type="entry name" value="Nucleotide_cyclase"/>
</dbReference>
<protein>
    <submittedName>
        <fullName evidence="4">EAL domain-containing protein</fullName>
    </submittedName>
</protein>